<evidence type="ECO:0000259" key="2">
    <source>
        <dbReference type="Pfam" id="PF13919"/>
    </source>
</evidence>
<evidence type="ECO:0000313" key="3">
    <source>
        <dbReference type="EMBL" id="KAA8563882.1"/>
    </source>
</evidence>
<evidence type="ECO:0000256" key="1">
    <source>
        <dbReference type="SAM" id="MobiDB-lite"/>
    </source>
</evidence>
<comment type="caution">
    <text evidence="3">The sequence shown here is derived from an EMBL/GenBank/DDBJ whole genome shotgun (WGS) entry which is preliminary data.</text>
</comment>
<name>A0A5M9J7S6_MONFR</name>
<sequence>MTPYPFCHKATNDASNEAEAVRDIYVLKGTSSSVSICLISSIQLSVQKRNFGTNFRVRRFFGGLQRGNWGAGPNCPYVLSAQREKKQFPGERPLSSHFMMSSCSNKAYIPTPFNTPHTGTEPESHLPEASSARGAPKPVLKKVAPSLCGGNPSEKDKVHLRGGGPKKRRGAAAVGSRKKAKQDKYSDVDQLLSDFKSPIFQEDANIKAVISHPMAKQTMIDQGESYPFDQMTGDEVATTAADFKLDGTYGRFDSDWMAQAMEASQTRAAGGYDAYLASKFEEQWAEEDEEVSEEEIKEPNYIKPTTNLAASPNYRKREAIRSIDVYITTSCAYYFSSTIPRSSPVYSNDIPPLLLTQRYPLHIILLSSEQLFQKIPDEFYLGLILALYLGRFSKVFV</sequence>
<dbReference type="VEuPathDB" id="FungiDB:MFRU_036g00260"/>
<accession>A0A5M9J7S6</accession>
<dbReference type="AlphaFoldDB" id="A0A5M9J7S6"/>
<gene>
    <name evidence="3" type="ORF">EYC84_011896</name>
</gene>
<feature type="compositionally biased region" description="Basic residues" evidence="1">
    <location>
        <begin position="160"/>
        <end position="181"/>
    </location>
</feature>
<feature type="region of interest" description="Disordered" evidence="1">
    <location>
        <begin position="113"/>
        <end position="186"/>
    </location>
</feature>
<evidence type="ECO:0000313" key="4">
    <source>
        <dbReference type="Proteomes" id="UP000322873"/>
    </source>
</evidence>
<organism evidence="3 4">
    <name type="scientific">Monilinia fructicola</name>
    <name type="common">Brown rot fungus</name>
    <name type="synonym">Ciboria fructicola</name>
    <dbReference type="NCBI Taxonomy" id="38448"/>
    <lineage>
        <taxon>Eukaryota</taxon>
        <taxon>Fungi</taxon>
        <taxon>Dikarya</taxon>
        <taxon>Ascomycota</taxon>
        <taxon>Pezizomycotina</taxon>
        <taxon>Leotiomycetes</taxon>
        <taxon>Helotiales</taxon>
        <taxon>Sclerotiniaceae</taxon>
        <taxon>Monilinia</taxon>
    </lineage>
</organism>
<reference evidence="3 4" key="1">
    <citation type="submission" date="2019-06" db="EMBL/GenBank/DDBJ databases">
        <title>Genome Sequence of the Brown Rot Fungal Pathogen Monilinia fructicola.</title>
        <authorList>
            <person name="De Miccolis Angelini R.M."/>
            <person name="Landi L."/>
            <person name="Abate D."/>
            <person name="Pollastro S."/>
            <person name="Romanazzi G."/>
            <person name="Faretra F."/>
        </authorList>
    </citation>
    <scope>NUCLEOTIDE SEQUENCE [LARGE SCALE GENOMIC DNA]</scope>
    <source>
        <strain evidence="3 4">Mfrc123</strain>
    </source>
</reference>
<protein>
    <recommendedName>
        <fullName evidence="2">ASX DEUBAD domain-containing protein</fullName>
    </recommendedName>
</protein>
<dbReference type="EMBL" id="VICG01000016">
    <property type="protein sequence ID" value="KAA8563882.1"/>
    <property type="molecule type" value="Genomic_DNA"/>
</dbReference>
<dbReference type="InterPro" id="IPR028020">
    <property type="entry name" value="ASX_DEUBAD_dom"/>
</dbReference>
<proteinExistence type="predicted"/>
<dbReference type="Proteomes" id="UP000322873">
    <property type="component" value="Unassembled WGS sequence"/>
</dbReference>
<dbReference type="Pfam" id="PF13919">
    <property type="entry name" value="ASXH"/>
    <property type="match status" value="1"/>
</dbReference>
<feature type="domain" description="ASX DEUBAD" evidence="2">
    <location>
        <begin position="238"/>
        <end position="285"/>
    </location>
</feature>
<keyword evidence="4" id="KW-1185">Reference proteome</keyword>